<comment type="caution">
    <text evidence="1">The sequence shown here is derived from an EMBL/GenBank/DDBJ whole genome shotgun (WGS) entry which is preliminary data.</text>
</comment>
<dbReference type="EMBL" id="JAMSKV010000015">
    <property type="protein sequence ID" value="MCQ8279752.1"/>
    <property type="molecule type" value="Genomic_DNA"/>
</dbReference>
<reference evidence="1 2" key="1">
    <citation type="submission" date="2022-06" db="EMBL/GenBank/DDBJ databases">
        <title>Endosaccharibacter gen. nov., sp. nov., endophytic bacteria isolated from sugarcane.</title>
        <authorList>
            <person name="Pitiwittayakul N."/>
            <person name="Yukphan P."/>
            <person name="Charoenyingcharoen P."/>
            <person name="Tanasupawat S."/>
        </authorList>
    </citation>
    <scope>NUCLEOTIDE SEQUENCE [LARGE SCALE GENOMIC DNA]</scope>
    <source>
        <strain evidence="1 2">KSS8</strain>
    </source>
</reference>
<evidence type="ECO:0000313" key="1">
    <source>
        <dbReference type="EMBL" id="MCQ8279752.1"/>
    </source>
</evidence>
<organism evidence="1 2">
    <name type="scientific">Endosaccharibacter trunci</name>
    <dbReference type="NCBI Taxonomy" id="2812733"/>
    <lineage>
        <taxon>Bacteria</taxon>
        <taxon>Pseudomonadati</taxon>
        <taxon>Pseudomonadota</taxon>
        <taxon>Alphaproteobacteria</taxon>
        <taxon>Acetobacterales</taxon>
        <taxon>Acetobacteraceae</taxon>
        <taxon>Endosaccharibacter</taxon>
    </lineage>
</organism>
<sequence>MYAAMSTRKHVVDDLETMTLFNELGQVIATYDKALDQKMCRFLERMVADGEYTYEKRDVPLSRRNAA</sequence>
<evidence type="ECO:0000313" key="2">
    <source>
        <dbReference type="Proteomes" id="UP001524587"/>
    </source>
</evidence>
<gene>
    <name evidence="1" type="ORF">NFI95_15005</name>
</gene>
<accession>A0ABT1WBW0</accession>
<dbReference type="Proteomes" id="UP001524587">
    <property type="component" value="Unassembled WGS sequence"/>
</dbReference>
<keyword evidence="2" id="KW-1185">Reference proteome</keyword>
<proteinExistence type="predicted"/>
<dbReference type="RefSeq" id="WP_422865238.1">
    <property type="nucleotide sequence ID" value="NZ_JAMSKV010000015.1"/>
</dbReference>
<name>A0ABT1WBW0_9PROT</name>
<protein>
    <submittedName>
        <fullName evidence="1">Uncharacterized protein</fullName>
    </submittedName>
</protein>